<keyword evidence="4" id="KW-0325">Glycoprotein</keyword>
<evidence type="ECO:0000313" key="9">
    <source>
        <dbReference type="Proteomes" id="UP000257109"/>
    </source>
</evidence>
<dbReference type="FunFam" id="3.10.50.10:FF:000003">
    <property type="entry name" value="Class V chitinase CHIT5b"/>
    <property type="match status" value="2"/>
</dbReference>
<evidence type="ECO:0000313" key="8">
    <source>
        <dbReference type="EMBL" id="RDX67574.1"/>
    </source>
</evidence>
<feature type="chain" id="PRO_5016648563" evidence="6">
    <location>
        <begin position="33"/>
        <end position="684"/>
    </location>
</feature>
<dbReference type="Gene3D" id="3.10.50.10">
    <property type="match status" value="2"/>
</dbReference>
<feature type="non-terminal residue" evidence="8">
    <location>
        <position position="684"/>
    </location>
</feature>
<dbReference type="InterPro" id="IPR029070">
    <property type="entry name" value="Chitinase_insertion_sf"/>
</dbReference>
<dbReference type="CDD" id="cd02879">
    <property type="entry name" value="GH18_plant_chitinase_class_V"/>
    <property type="match status" value="1"/>
</dbReference>
<dbReference type="AlphaFoldDB" id="A0A371ENM0"/>
<proteinExistence type="inferred from homology"/>
<evidence type="ECO:0000256" key="3">
    <source>
        <dbReference type="ARBA" id="ARBA00022801"/>
    </source>
</evidence>
<dbReference type="GO" id="GO:0008061">
    <property type="term" value="F:chitin binding"/>
    <property type="evidence" value="ECO:0007669"/>
    <property type="project" value="InterPro"/>
</dbReference>
<protein>
    <submittedName>
        <fullName evidence="8">Chitinase-3-like protein 2</fullName>
    </submittedName>
</protein>
<dbReference type="SUPFAM" id="SSF51445">
    <property type="entry name" value="(Trans)glycosidases"/>
    <property type="match status" value="2"/>
</dbReference>
<dbReference type="Gene3D" id="3.20.20.80">
    <property type="entry name" value="Glycosidases"/>
    <property type="match status" value="2"/>
</dbReference>
<dbReference type="EMBL" id="QJKJ01012925">
    <property type="protein sequence ID" value="RDX67574.1"/>
    <property type="molecule type" value="Genomic_DNA"/>
</dbReference>
<dbReference type="SMART" id="SM00636">
    <property type="entry name" value="Glyco_18"/>
    <property type="match status" value="2"/>
</dbReference>
<feature type="signal peptide" evidence="6">
    <location>
        <begin position="1"/>
        <end position="32"/>
    </location>
</feature>
<dbReference type="Proteomes" id="UP000257109">
    <property type="component" value="Unassembled WGS sequence"/>
</dbReference>
<keyword evidence="2 6" id="KW-0732">Signal</keyword>
<accession>A0A371ENM0</accession>
<comment type="similarity">
    <text evidence="1">Belongs to the glycosyl hydrolase 18 family. Chitinase class V subfamily.</text>
</comment>
<feature type="non-terminal residue" evidence="8">
    <location>
        <position position="1"/>
    </location>
</feature>
<feature type="domain" description="GH18" evidence="7">
    <location>
        <begin position="33"/>
        <end position="376"/>
    </location>
</feature>
<dbReference type="PANTHER" id="PTHR11177">
    <property type="entry name" value="CHITINASE"/>
    <property type="match status" value="1"/>
</dbReference>
<dbReference type="InterPro" id="IPR001223">
    <property type="entry name" value="Glyco_hydro18_cat"/>
</dbReference>
<evidence type="ECO:0000256" key="6">
    <source>
        <dbReference type="SAM" id="SignalP"/>
    </source>
</evidence>
<name>A0A371ENM0_MUCPR</name>
<dbReference type="InterPro" id="IPR050314">
    <property type="entry name" value="Glycosyl_Hydrlase_18"/>
</dbReference>
<reference evidence="8" key="1">
    <citation type="submission" date="2018-05" db="EMBL/GenBank/DDBJ databases">
        <title>Draft genome of Mucuna pruriens seed.</title>
        <authorList>
            <person name="Nnadi N.E."/>
            <person name="Vos R."/>
            <person name="Hasami M.H."/>
            <person name="Devisetty U.K."/>
            <person name="Aguiy J.C."/>
        </authorList>
    </citation>
    <scope>NUCLEOTIDE SEQUENCE [LARGE SCALE GENOMIC DNA]</scope>
    <source>
        <strain evidence="8">JCA_2017</strain>
    </source>
</reference>
<gene>
    <name evidence="8" type="primary">CHI3L2</name>
    <name evidence="8" type="ORF">CR513_53533</name>
</gene>
<dbReference type="GO" id="GO:0006032">
    <property type="term" value="P:chitin catabolic process"/>
    <property type="evidence" value="ECO:0007669"/>
    <property type="project" value="TreeGrafter"/>
</dbReference>
<dbReference type="SUPFAM" id="SSF54556">
    <property type="entry name" value="Chitinase insertion domain"/>
    <property type="match status" value="2"/>
</dbReference>
<evidence type="ECO:0000256" key="2">
    <source>
        <dbReference type="ARBA" id="ARBA00022729"/>
    </source>
</evidence>
<dbReference type="OrthoDB" id="73875at2759"/>
<dbReference type="GO" id="GO:0005576">
    <property type="term" value="C:extracellular region"/>
    <property type="evidence" value="ECO:0007669"/>
    <property type="project" value="TreeGrafter"/>
</dbReference>
<keyword evidence="5" id="KW-0326">Glycosidase</keyword>
<keyword evidence="3" id="KW-0378">Hydrolase</keyword>
<dbReference type="PANTHER" id="PTHR11177:SF383">
    <property type="entry name" value="GLYCOSYL HYDROLASE FAMILY PROTEIN WITH CHITINASE INSERTION DOMAIN-CONTAINING PROTEIN"/>
    <property type="match status" value="1"/>
</dbReference>
<dbReference type="STRING" id="157652.A0A371ENM0"/>
<comment type="caution">
    <text evidence="8">The sequence shown here is derived from an EMBL/GenBank/DDBJ whole genome shotgun (WGS) entry which is preliminary data.</text>
</comment>
<dbReference type="InterPro" id="IPR017853">
    <property type="entry name" value="GH"/>
</dbReference>
<dbReference type="PROSITE" id="PS51910">
    <property type="entry name" value="GH18_2"/>
    <property type="match status" value="2"/>
</dbReference>
<keyword evidence="9" id="KW-1185">Reference proteome</keyword>
<dbReference type="GO" id="GO:0005975">
    <property type="term" value="P:carbohydrate metabolic process"/>
    <property type="evidence" value="ECO:0007669"/>
    <property type="project" value="InterPro"/>
</dbReference>
<dbReference type="InterPro" id="IPR011583">
    <property type="entry name" value="Chitinase_II/V-like_cat"/>
</dbReference>
<feature type="domain" description="GH18" evidence="7">
    <location>
        <begin position="393"/>
        <end position="684"/>
    </location>
</feature>
<evidence type="ECO:0000259" key="7">
    <source>
        <dbReference type="PROSITE" id="PS51910"/>
    </source>
</evidence>
<evidence type="ECO:0000256" key="4">
    <source>
        <dbReference type="ARBA" id="ARBA00023180"/>
    </source>
</evidence>
<evidence type="ECO:0000256" key="5">
    <source>
        <dbReference type="ARBA" id="ARBA00023295"/>
    </source>
</evidence>
<dbReference type="Pfam" id="PF00704">
    <property type="entry name" value="Glyco_hydro_18"/>
    <property type="match status" value="2"/>
</dbReference>
<organism evidence="8 9">
    <name type="scientific">Mucuna pruriens</name>
    <name type="common">Velvet bean</name>
    <name type="synonym">Dolichos pruriens</name>
    <dbReference type="NCBI Taxonomy" id="157652"/>
    <lineage>
        <taxon>Eukaryota</taxon>
        <taxon>Viridiplantae</taxon>
        <taxon>Streptophyta</taxon>
        <taxon>Embryophyta</taxon>
        <taxon>Tracheophyta</taxon>
        <taxon>Spermatophyta</taxon>
        <taxon>Magnoliopsida</taxon>
        <taxon>eudicotyledons</taxon>
        <taxon>Gunneridae</taxon>
        <taxon>Pentapetalae</taxon>
        <taxon>rosids</taxon>
        <taxon>fabids</taxon>
        <taxon>Fabales</taxon>
        <taxon>Fabaceae</taxon>
        <taxon>Papilionoideae</taxon>
        <taxon>50 kb inversion clade</taxon>
        <taxon>NPAAA clade</taxon>
        <taxon>indigoferoid/millettioid clade</taxon>
        <taxon>Phaseoleae</taxon>
        <taxon>Mucuna</taxon>
    </lineage>
</organism>
<dbReference type="GO" id="GO:0004568">
    <property type="term" value="F:chitinase activity"/>
    <property type="evidence" value="ECO:0007669"/>
    <property type="project" value="TreeGrafter"/>
</dbReference>
<sequence length="684" mass="74808">MKKKTMANSKSPSFLIPTIVVVLQLSCSGGEGGVKGGYWVPDGGREVSDIDPTYFTHLLCAFADLDNTTNQVTISSSNAPSFSTFTQTLQQKNPSVKTLLSIGGGQSQPKDFAAMASQASTRKAFIDSSIQVARNNNFHGLDLDWEYPSNDTEKTNLGLLLKEWRDAISEESTKSGNPALLLTAAVSGSDQISLLEYYPVQEIADNLDWVNVMTYDLFTPGGYPNLTQPPAPLENPQGQFSGDEGVTKWIKLGLPSSHIALGLPFYGYSWHLLNGEDHGLFSPSNGASSGDGTIGYADIRQFISDEAAQTVYNATFVTDYCYSGTTWIGYDDTQSVTAKINYAIHNQLLGYFAWQIGDDDHSWTLSKTVYNSLISLDASVGMNVITFEASTFTLNADAPQLSTFTQTVQQRNPSAKTLLCIGGTVSNAETLSAMARQARTRKSFIDSSMKLARSNNFHGLDLHLEPPFTASDKANYASLITEMREAVDSESRTSRKPRLLFVATVHSPHYYSSKYPVREMSKCFDWVKIFAYNFYTPNLNPTTTAPPAALYALKNSSNQISGDAVISDWIRAGLPEKKIVMGLPSHGYVWRLQNANNHGLFAPANGGNGSIGYSQITAFIRQNRASTAFDPDVVTDYCYSGTTWIGYDDVQSVSKKVAYAKKRNMRGYSFSNAAADDNGLLCQT</sequence>
<evidence type="ECO:0000256" key="1">
    <source>
        <dbReference type="ARBA" id="ARBA00008682"/>
    </source>
</evidence>